<dbReference type="EMBL" id="GEBQ01023277">
    <property type="protein sequence ID" value="JAT16700.1"/>
    <property type="molecule type" value="Transcribed_RNA"/>
</dbReference>
<keyword evidence="1" id="KW-0812">Transmembrane</keyword>
<dbReference type="AlphaFoldDB" id="A0A1B6KZ56"/>
<gene>
    <name evidence="3" type="ORF">g.11098</name>
</gene>
<dbReference type="InterPro" id="IPR043502">
    <property type="entry name" value="DNA/RNA_pol_sf"/>
</dbReference>
<evidence type="ECO:0000256" key="1">
    <source>
        <dbReference type="SAM" id="Phobius"/>
    </source>
</evidence>
<feature type="non-terminal residue" evidence="3">
    <location>
        <position position="198"/>
    </location>
</feature>
<dbReference type="GO" id="GO:0071897">
    <property type="term" value="P:DNA biosynthetic process"/>
    <property type="evidence" value="ECO:0007669"/>
    <property type="project" value="UniProtKB-ARBA"/>
</dbReference>
<keyword evidence="1" id="KW-0472">Membrane</keyword>
<reference evidence="3" key="1">
    <citation type="submission" date="2015-11" db="EMBL/GenBank/DDBJ databases">
        <title>De novo transcriptome assembly of four potential Pierce s Disease insect vectors from Arizona vineyards.</title>
        <authorList>
            <person name="Tassone E.E."/>
        </authorList>
    </citation>
    <scope>NUCLEOTIDE SEQUENCE</scope>
</reference>
<accession>A0A1B6KZ56</accession>
<sequence length="198" mass="22067">LKLAVVKPLHKKGDDCLCDNFRPISIVSTFSKLLERLFLKRLLKFLANNNVMSNNQFGFVKNKSTTDAMYHLVSKVVMALDEGEKALGFFFDLSKAFDTVNHTMLKEKLYSVGVRGLAFRWLSSYLKDRTQFVEVKAVDGSGCLRTHRSPTGMIVSGVPQGSVLGPVLFLLFVITCHMSFILATSVFLLTIRLSPSPA</sequence>
<dbReference type="PROSITE" id="PS50878">
    <property type="entry name" value="RT_POL"/>
    <property type="match status" value="1"/>
</dbReference>
<feature type="domain" description="Reverse transcriptase" evidence="2">
    <location>
        <begin position="1"/>
        <end position="198"/>
    </location>
</feature>
<organism evidence="3">
    <name type="scientific">Graphocephala atropunctata</name>
    <dbReference type="NCBI Taxonomy" id="36148"/>
    <lineage>
        <taxon>Eukaryota</taxon>
        <taxon>Metazoa</taxon>
        <taxon>Ecdysozoa</taxon>
        <taxon>Arthropoda</taxon>
        <taxon>Hexapoda</taxon>
        <taxon>Insecta</taxon>
        <taxon>Pterygota</taxon>
        <taxon>Neoptera</taxon>
        <taxon>Paraneoptera</taxon>
        <taxon>Hemiptera</taxon>
        <taxon>Auchenorrhyncha</taxon>
        <taxon>Membracoidea</taxon>
        <taxon>Cicadellidae</taxon>
        <taxon>Cicadellinae</taxon>
        <taxon>Cicadellini</taxon>
        <taxon>Graphocephala</taxon>
    </lineage>
</organism>
<feature type="non-terminal residue" evidence="3">
    <location>
        <position position="1"/>
    </location>
</feature>
<keyword evidence="1" id="KW-1133">Transmembrane helix</keyword>
<feature type="transmembrane region" description="Helical" evidence="1">
    <location>
        <begin position="167"/>
        <end position="191"/>
    </location>
</feature>
<protein>
    <recommendedName>
        <fullName evidence="2">Reverse transcriptase domain-containing protein</fullName>
    </recommendedName>
</protein>
<evidence type="ECO:0000259" key="2">
    <source>
        <dbReference type="PROSITE" id="PS50878"/>
    </source>
</evidence>
<dbReference type="Pfam" id="PF00078">
    <property type="entry name" value="RVT_1"/>
    <property type="match status" value="1"/>
</dbReference>
<dbReference type="InterPro" id="IPR000477">
    <property type="entry name" value="RT_dom"/>
</dbReference>
<proteinExistence type="predicted"/>
<evidence type="ECO:0000313" key="3">
    <source>
        <dbReference type="EMBL" id="JAT16700.1"/>
    </source>
</evidence>
<dbReference type="PANTHER" id="PTHR33332">
    <property type="entry name" value="REVERSE TRANSCRIPTASE DOMAIN-CONTAINING PROTEIN"/>
    <property type="match status" value="1"/>
</dbReference>
<name>A0A1B6KZ56_9HEMI</name>
<dbReference type="SUPFAM" id="SSF56672">
    <property type="entry name" value="DNA/RNA polymerases"/>
    <property type="match status" value="1"/>
</dbReference>